<comment type="catalytic activity">
    <reaction evidence="11">
        <text>a 1,2-diacyl-sn-glycero-3-phosphoethanolamine(in) = a 1,2-diacyl-sn-glycero-3-phosphoethanolamine(out)</text>
        <dbReference type="Rhea" id="RHEA:38895"/>
        <dbReference type="ChEBI" id="CHEBI:64612"/>
    </reaction>
</comment>
<keyword evidence="9" id="KW-0472">Membrane</keyword>
<dbReference type="PANTHER" id="PTHR13190:SF1">
    <property type="entry name" value="AUTOPHAGY-RELATED 2, ISOFORM A"/>
    <property type="match status" value="1"/>
</dbReference>
<evidence type="ECO:0000313" key="13">
    <source>
        <dbReference type="EMBL" id="CAG2055350.1"/>
    </source>
</evidence>
<keyword evidence="14" id="KW-1185">Reference proteome</keyword>
<dbReference type="Proteomes" id="UP001153148">
    <property type="component" value="Unassembled WGS sequence"/>
</dbReference>
<sequence length="359" mass="39813">MTLCTPIQVMYLLLTEEPSGACPNSRHTTPTHTAPVMTVNVGTDFASPSLEPQDLLIQLEEEEVIHNSANARPTAKPESQEDKPPPPPIFFRSFIFTPEVPIRLDYQGKRVDMTHGPFAGLLMGLGQLNCSELRLKRISYRHGLLGIDKLLNFVVSEWLQDIKKNQLPSLLGGVGPMHAVVQLFQGIRDLFWLPIEQYQKDGRIIRGLQRGANSFTTSTAMAALELTNRIVLAIQTTAEMAYDMVSPGPSVRRRSRGYKGKRRNYNQPSDFREGMANAIMLVREGLGETAQTIVRVASEEHEQKGVSGAVGGVLRQIPPTMVKPIILATEATSNVLGGMRSQLAPDARREAVHKWRTQD</sequence>
<evidence type="ECO:0000313" key="14">
    <source>
        <dbReference type="Proteomes" id="UP001153148"/>
    </source>
</evidence>
<feature type="region of interest" description="Disordered" evidence="12">
    <location>
        <begin position="246"/>
        <end position="267"/>
    </location>
</feature>
<evidence type="ECO:0000256" key="1">
    <source>
        <dbReference type="ARBA" id="ARBA00004406"/>
    </source>
</evidence>
<reference evidence="13" key="1">
    <citation type="submission" date="2021-03" db="EMBL/GenBank/DDBJ databases">
        <authorList>
            <person name="Tran Van P."/>
        </authorList>
    </citation>
    <scope>NUCLEOTIDE SEQUENCE</scope>
</reference>
<organism evidence="13 14">
    <name type="scientific">Timema podura</name>
    <name type="common">Walking stick</name>
    <dbReference type="NCBI Taxonomy" id="61482"/>
    <lineage>
        <taxon>Eukaryota</taxon>
        <taxon>Metazoa</taxon>
        <taxon>Ecdysozoa</taxon>
        <taxon>Arthropoda</taxon>
        <taxon>Hexapoda</taxon>
        <taxon>Insecta</taxon>
        <taxon>Pterygota</taxon>
        <taxon>Neoptera</taxon>
        <taxon>Polyneoptera</taxon>
        <taxon>Phasmatodea</taxon>
        <taxon>Timematodea</taxon>
        <taxon>Timematoidea</taxon>
        <taxon>Timematidae</taxon>
        <taxon>Timema</taxon>
    </lineage>
</organism>
<gene>
    <name evidence="13" type="ORF">TPAB3V08_LOCUS2355</name>
</gene>
<comment type="catalytic activity">
    <reaction evidence="10">
        <text>a 1,2-diacyl-sn-glycero-3-phospho-L-serine(in) = a 1,2-diacyl-sn-glycero-3-phospho-L-serine(out)</text>
        <dbReference type="Rhea" id="RHEA:38663"/>
        <dbReference type="ChEBI" id="CHEBI:57262"/>
    </reaction>
</comment>
<dbReference type="Pfam" id="PF13329">
    <property type="entry name" value="ATG2_CAD"/>
    <property type="match status" value="1"/>
</dbReference>
<feature type="compositionally biased region" description="Basic residues" evidence="12">
    <location>
        <begin position="251"/>
        <end position="264"/>
    </location>
</feature>
<keyword evidence="5" id="KW-0813">Transport</keyword>
<evidence type="ECO:0000256" key="10">
    <source>
        <dbReference type="ARBA" id="ARBA00024479"/>
    </source>
</evidence>
<evidence type="ECO:0000256" key="2">
    <source>
        <dbReference type="ARBA" id="ARBA00004623"/>
    </source>
</evidence>
<comment type="caution">
    <text evidence="13">The sequence shown here is derived from an EMBL/GenBank/DDBJ whole genome shotgun (WGS) entry which is preliminary data.</text>
</comment>
<evidence type="ECO:0000256" key="8">
    <source>
        <dbReference type="ARBA" id="ARBA00023055"/>
    </source>
</evidence>
<evidence type="ECO:0000256" key="6">
    <source>
        <dbReference type="ARBA" id="ARBA00022824"/>
    </source>
</evidence>
<accession>A0ABN7NHJ9</accession>
<dbReference type="EMBL" id="CAJPIN010002375">
    <property type="protein sequence ID" value="CAG2055350.1"/>
    <property type="molecule type" value="Genomic_DNA"/>
</dbReference>
<evidence type="ECO:0000256" key="7">
    <source>
        <dbReference type="ARBA" id="ARBA00023006"/>
    </source>
</evidence>
<evidence type="ECO:0000256" key="11">
    <source>
        <dbReference type="ARBA" id="ARBA00024615"/>
    </source>
</evidence>
<keyword evidence="6" id="KW-0256">Endoplasmic reticulum</keyword>
<evidence type="ECO:0000256" key="4">
    <source>
        <dbReference type="ARBA" id="ARBA00018070"/>
    </source>
</evidence>
<comment type="subcellular location">
    <subcellularLocation>
        <location evidence="1">Endoplasmic reticulum membrane</location>
        <topology evidence="1">Peripheral membrane protein</topology>
    </subcellularLocation>
    <subcellularLocation>
        <location evidence="2">Preautophagosomal structure membrane</location>
        <topology evidence="2">Peripheral membrane protein</topology>
    </subcellularLocation>
</comment>
<protein>
    <recommendedName>
        <fullName evidence="4">Autophagy-related protein 2</fullName>
    </recommendedName>
</protein>
<evidence type="ECO:0000256" key="3">
    <source>
        <dbReference type="ARBA" id="ARBA00009714"/>
    </source>
</evidence>
<keyword evidence="7" id="KW-0072">Autophagy</keyword>
<keyword evidence="8" id="KW-0445">Lipid transport</keyword>
<evidence type="ECO:0000256" key="5">
    <source>
        <dbReference type="ARBA" id="ARBA00022448"/>
    </source>
</evidence>
<proteinExistence type="inferred from homology"/>
<dbReference type="PANTHER" id="PTHR13190">
    <property type="entry name" value="AUTOPHAGY-RELATED 2, ISOFORM A"/>
    <property type="match status" value="1"/>
</dbReference>
<dbReference type="InterPro" id="IPR026849">
    <property type="entry name" value="ATG2"/>
</dbReference>
<evidence type="ECO:0000256" key="12">
    <source>
        <dbReference type="SAM" id="MobiDB-lite"/>
    </source>
</evidence>
<evidence type="ECO:0000256" key="9">
    <source>
        <dbReference type="ARBA" id="ARBA00023136"/>
    </source>
</evidence>
<comment type="similarity">
    <text evidence="3">Belongs to the ATG2 family.</text>
</comment>
<name>A0ABN7NHJ9_TIMPD</name>